<feature type="transmembrane region" description="Helical" evidence="7">
    <location>
        <begin position="332"/>
        <end position="351"/>
    </location>
</feature>
<dbReference type="GO" id="GO:0051539">
    <property type="term" value="F:4 iron, 4 sulfur cluster binding"/>
    <property type="evidence" value="ECO:0007669"/>
    <property type="project" value="UniProtKB-KW"/>
</dbReference>
<dbReference type="RefSeq" id="WP_009453412.1">
    <property type="nucleotide sequence ID" value="NZ_JH660679.1"/>
</dbReference>
<protein>
    <submittedName>
        <fullName evidence="9">Cytochrome c oxidase accessory protein FixG</fullName>
    </submittedName>
</protein>
<accession>I4Z5K6</accession>
<dbReference type="PROSITE" id="PS00198">
    <property type="entry name" value="4FE4S_FER_1"/>
    <property type="match status" value="1"/>
</dbReference>
<dbReference type="Gene3D" id="2.60.40.10">
    <property type="entry name" value="Immunoglobulins"/>
    <property type="match status" value="1"/>
</dbReference>
<dbReference type="Pfam" id="PF11614">
    <property type="entry name" value="FixG_C"/>
    <property type="match status" value="1"/>
</dbReference>
<dbReference type="InterPro" id="IPR017900">
    <property type="entry name" value="4Fe4S_Fe_S_CS"/>
</dbReference>
<evidence type="ECO:0000256" key="1">
    <source>
        <dbReference type="ARBA" id="ARBA00022448"/>
    </source>
</evidence>
<dbReference type="Pfam" id="PF13746">
    <property type="entry name" value="Fer4_18"/>
    <property type="match status" value="1"/>
</dbReference>
<keyword evidence="6" id="KW-0411">Iron-sulfur</keyword>
<dbReference type="InterPro" id="IPR013783">
    <property type="entry name" value="Ig-like_fold"/>
</dbReference>
<dbReference type="EMBL" id="JH660679">
    <property type="protein sequence ID" value="EIM31498.1"/>
    <property type="molecule type" value="Genomic_DNA"/>
</dbReference>
<dbReference type="GO" id="GO:0046872">
    <property type="term" value="F:metal ion binding"/>
    <property type="evidence" value="ECO:0007669"/>
    <property type="project" value="UniProtKB-KW"/>
</dbReference>
<keyword evidence="10" id="KW-1185">Reference proteome</keyword>
<evidence type="ECO:0000256" key="2">
    <source>
        <dbReference type="ARBA" id="ARBA00022485"/>
    </source>
</evidence>
<dbReference type="InterPro" id="IPR014116">
    <property type="entry name" value="Cyt_c_oxidase_cbb3_FixG"/>
</dbReference>
<feature type="transmembrane region" description="Helical" evidence="7">
    <location>
        <begin position="70"/>
        <end position="92"/>
    </location>
</feature>
<evidence type="ECO:0000313" key="10">
    <source>
        <dbReference type="Proteomes" id="UP000053899"/>
    </source>
</evidence>
<keyword evidence="7" id="KW-1133">Transmembrane helix</keyword>
<evidence type="ECO:0000259" key="8">
    <source>
        <dbReference type="PROSITE" id="PS51379"/>
    </source>
</evidence>
<name>I4Z5K6_9BURK</name>
<dbReference type="InterPro" id="IPR017896">
    <property type="entry name" value="4Fe4S_Fe-S-bd"/>
</dbReference>
<sequence length="471" mass="54025">MNTKERPTATLYAPHKKIYAKEVSGYFSKIRWLMVWITQLVFYGVPWLMWNNRPAVIFNLESRRFYIFDLVLYPQDFIFLTAVLMISAYALFLFTAVAGRLWCGYTCPQTVYTEMFMWIENRFEGDRNARMKRDASPWTQNKLLRKTGTQTAWILLSLWTGFTFVSYFTPMHSLINEAMNLDFGAWEWFWIFFYGAATYGFAGSMREQICKYLCPYARFQGAMFDHDTLIITYDNERGDPRGSRGKKVDPKAAGLGDCIDCNLCVQVCPTGIDIRDGQQYECIGCAACIDVCNGVMDKMGYPQGLVRYATQHGMEQKLTDKQSLMRIFRPRVIIYTTILGAIVFALGYAVWTRDPFKVDIVRDRTTLARVNGDGGVENVYRLQIMNATEEKQVYRVTASGIHGYKIVPDELIKVAATEAEWVTLTVELPFEIAKNEGPGIKAVHFDVHRVNNSGVGEEVVVHEKSTFMIPR</sequence>
<evidence type="ECO:0000256" key="3">
    <source>
        <dbReference type="ARBA" id="ARBA00022723"/>
    </source>
</evidence>
<evidence type="ECO:0000256" key="7">
    <source>
        <dbReference type="SAM" id="Phobius"/>
    </source>
</evidence>
<keyword evidence="4" id="KW-0249">Electron transport</keyword>
<evidence type="ECO:0000313" key="9">
    <source>
        <dbReference type="EMBL" id="EIM31498.1"/>
    </source>
</evidence>
<dbReference type="HOGENOM" id="CLU_032118_0_0_4"/>
<evidence type="ECO:0000256" key="6">
    <source>
        <dbReference type="ARBA" id="ARBA00023014"/>
    </source>
</evidence>
<dbReference type="PROSITE" id="PS51379">
    <property type="entry name" value="4FE4S_FER_2"/>
    <property type="match status" value="1"/>
</dbReference>
<reference evidence="9 10" key="1">
    <citation type="submission" date="2012-04" db="EMBL/GenBank/DDBJ databases">
        <title>Improved High-Quality Draft sequence of Leptothrix ochracea L12.</title>
        <authorList>
            <consortium name="US DOE Joint Genome Institute"/>
            <person name="Lucas S."/>
            <person name="Han J."/>
            <person name="Lapidus A."/>
            <person name="Cheng J.-F."/>
            <person name="Goodwin L."/>
            <person name="Pitluck S."/>
            <person name="Peters L."/>
            <person name="Zeytun A."/>
            <person name="Detter J.C."/>
            <person name="Han C."/>
            <person name="Tapia R."/>
            <person name="Land M."/>
            <person name="Hauser L."/>
            <person name="Kyrpides N."/>
            <person name="Ivanova N."/>
            <person name="Pagani I."/>
            <person name="Stepanauskas R."/>
            <person name="Masland D."/>
            <person name="Poulton N."/>
            <person name="Emerson D."/>
            <person name="Fleming E."/>
            <person name="Woyke T."/>
        </authorList>
    </citation>
    <scope>NUCLEOTIDE SEQUENCE [LARGE SCALE GENOMIC DNA]</scope>
    <source>
        <strain evidence="9 10">L12</strain>
    </source>
</reference>
<dbReference type="Pfam" id="PF12801">
    <property type="entry name" value="Fer4_5"/>
    <property type="match status" value="1"/>
</dbReference>
<dbReference type="NCBIfam" id="TIGR02745">
    <property type="entry name" value="ccoG_rdxA_fixG"/>
    <property type="match status" value="1"/>
</dbReference>
<feature type="transmembrane region" description="Helical" evidence="7">
    <location>
        <begin position="183"/>
        <end position="202"/>
    </location>
</feature>
<feature type="transmembrane region" description="Helical" evidence="7">
    <location>
        <begin position="152"/>
        <end position="171"/>
    </location>
</feature>
<feature type="transmembrane region" description="Helical" evidence="7">
    <location>
        <begin position="30"/>
        <end position="50"/>
    </location>
</feature>
<dbReference type="Proteomes" id="UP000053899">
    <property type="component" value="Unassembled WGS sequence"/>
</dbReference>
<keyword evidence="7" id="KW-0812">Transmembrane</keyword>
<dbReference type="AlphaFoldDB" id="I4Z5K6"/>
<evidence type="ECO:0000256" key="5">
    <source>
        <dbReference type="ARBA" id="ARBA00023004"/>
    </source>
</evidence>
<keyword evidence="5" id="KW-0408">Iron</keyword>
<dbReference type="InterPro" id="IPR032879">
    <property type="entry name" value="FixG_C"/>
</dbReference>
<dbReference type="InterPro" id="IPR051684">
    <property type="entry name" value="Electron_Trans/Redox"/>
</dbReference>
<proteinExistence type="predicted"/>
<dbReference type="GeneID" id="92352209"/>
<dbReference type="PANTHER" id="PTHR30176:SF3">
    <property type="entry name" value="FERREDOXIN-TYPE PROTEIN NAPH"/>
    <property type="match status" value="1"/>
</dbReference>
<dbReference type="GO" id="GO:0005886">
    <property type="term" value="C:plasma membrane"/>
    <property type="evidence" value="ECO:0007669"/>
    <property type="project" value="TreeGrafter"/>
</dbReference>
<organism evidence="9 10">
    <name type="scientific">Leptothrix ochracea L12</name>
    <dbReference type="NCBI Taxonomy" id="735332"/>
    <lineage>
        <taxon>Bacteria</taxon>
        <taxon>Pseudomonadati</taxon>
        <taxon>Pseudomonadota</taxon>
        <taxon>Betaproteobacteria</taxon>
        <taxon>Burkholderiales</taxon>
        <taxon>Sphaerotilaceae</taxon>
        <taxon>Leptothrix</taxon>
    </lineage>
</organism>
<keyword evidence="7" id="KW-0472">Membrane</keyword>
<dbReference type="OrthoDB" id="9811700at2"/>
<feature type="domain" description="4Fe-4S ferredoxin-type" evidence="8">
    <location>
        <begin position="249"/>
        <end position="277"/>
    </location>
</feature>
<keyword evidence="3" id="KW-0479">Metal-binding</keyword>
<gene>
    <name evidence="9" type="ORF">LepocDRAFT_00002290</name>
</gene>
<keyword evidence="2" id="KW-0004">4Fe-4S</keyword>
<keyword evidence="1" id="KW-0813">Transport</keyword>
<dbReference type="PANTHER" id="PTHR30176">
    <property type="entry name" value="FERREDOXIN-TYPE PROTEIN NAPH"/>
    <property type="match status" value="1"/>
</dbReference>
<dbReference type="SUPFAM" id="SSF54862">
    <property type="entry name" value="4Fe-4S ferredoxins"/>
    <property type="match status" value="1"/>
</dbReference>
<evidence type="ECO:0000256" key="4">
    <source>
        <dbReference type="ARBA" id="ARBA00022982"/>
    </source>
</evidence>